<evidence type="ECO:0000313" key="15">
    <source>
        <dbReference type="EMBL" id="JAS08273.1"/>
    </source>
</evidence>
<dbReference type="EC" id="3.1.1.4" evidence="3"/>
<comment type="subcellular location">
    <subcellularLocation>
        <location evidence="2">Secreted</location>
    </subcellularLocation>
</comment>
<keyword evidence="13" id="KW-0732">Signal</keyword>
<dbReference type="FunFam" id="1.20.90.10:FF:000002">
    <property type="entry name" value="Phospholipase A2 group III"/>
    <property type="match status" value="1"/>
</dbReference>
<dbReference type="GO" id="GO:0016042">
    <property type="term" value="P:lipid catabolic process"/>
    <property type="evidence" value="ECO:0007669"/>
    <property type="project" value="UniProtKB-KW"/>
</dbReference>
<feature type="domain" description="Phospholipase A2-like central" evidence="14">
    <location>
        <begin position="180"/>
        <end position="274"/>
    </location>
</feature>
<evidence type="ECO:0000256" key="4">
    <source>
        <dbReference type="ARBA" id="ARBA00021721"/>
    </source>
</evidence>
<name>A0A1B6C456_9HEMI</name>
<gene>
    <name evidence="15" type="ORF">g.7693</name>
</gene>
<comment type="cofactor">
    <cofactor evidence="1">
        <name>Ca(2+)</name>
        <dbReference type="ChEBI" id="CHEBI:29108"/>
    </cofactor>
</comment>
<dbReference type="AlphaFoldDB" id="A0A1B6C456"/>
<keyword evidence="5" id="KW-0964">Secreted</keyword>
<evidence type="ECO:0000256" key="5">
    <source>
        <dbReference type="ARBA" id="ARBA00022525"/>
    </source>
</evidence>
<dbReference type="GO" id="GO:0006644">
    <property type="term" value="P:phospholipid metabolic process"/>
    <property type="evidence" value="ECO:0007669"/>
    <property type="project" value="InterPro"/>
</dbReference>
<dbReference type="InterPro" id="IPR036444">
    <property type="entry name" value="PLipase_A2_dom_sf"/>
</dbReference>
<keyword evidence="6" id="KW-0479">Metal-binding</keyword>
<keyword evidence="9" id="KW-0442">Lipid degradation</keyword>
<dbReference type="SUPFAM" id="SSF48619">
    <property type="entry name" value="Phospholipase A2, PLA2"/>
    <property type="match status" value="1"/>
</dbReference>
<protein>
    <recommendedName>
        <fullName evidence="4">Phospholipase A2</fullName>
        <ecNumber evidence="3">3.1.1.4</ecNumber>
    </recommendedName>
    <alternativeName>
        <fullName evidence="12">Phosphatidylcholine 2-acylhydrolase</fullName>
    </alternativeName>
</protein>
<dbReference type="PANTHER" id="PTHR12253">
    <property type="entry name" value="RH14732P"/>
    <property type="match status" value="1"/>
</dbReference>
<keyword evidence="8" id="KW-0106">Calcium</keyword>
<evidence type="ECO:0000259" key="14">
    <source>
        <dbReference type="Pfam" id="PF05826"/>
    </source>
</evidence>
<proteinExistence type="predicted"/>
<dbReference type="Gene3D" id="1.20.90.10">
    <property type="entry name" value="Phospholipase A2 domain"/>
    <property type="match status" value="1"/>
</dbReference>
<evidence type="ECO:0000256" key="3">
    <source>
        <dbReference type="ARBA" id="ARBA00013278"/>
    </source>
</evidence>
<dbReference type="Pfam" id="PF05826">
    <property type="entry name" value="Phospholip_A2_2"/>
    <property type="match status" value="1"/>
</dbReference>
<evidence type="ECO:0000256" key="13">
    <source>
        <dbReference type="SAM" id="SignalP"/>
    </source>
</evidence>
<sequence length="306" mass="35381">MLCRLLIVWLLCTFSVSVAKIYNFISFDALTDGETEKLVHFNGVTAKETSVVPHGAASGQSLKLRQVTDGVHFIQLIYSGDGVLRDCEYIRQREAVQSFLETFHTSVESRGNITTLDKTGLPKEVAEWLDYQKLKDQCKRNHKQLKRLARRKMHGSEHQKRKANRDLERSRRSLYDYLLFPGTKWCGHSQSASSYPDLGNLGELDKCCRRHDQCNEIIPGFSTEYGLLNYRPFTISHCSCDRRFRSCLKMADTGVANLVGKLFFNVVQTKCFVFKKEKICSKRSWWGKCKKSKYQLQAYMRDNIPY</sequence>
<dbReference type="CDD" id="cd04704">
    <property type="entry name" value="PLA2_bee_venom_like"/>
    <property type="match status" value="1"/>
</dbReference>
<dbReference type="InterPro" id="IPR016090">
    <property type="entry name" value="PLA2-like_dom"/>
</dbReference>
<accession>A0A1B6C456</accession>
<dbReference type="InterPro" id="IPR033113">
    <property type="entry name" value="PLA2_histidine"/>
</dbReference>
<evidence type="ECO:0000256" key="1">
    <source>
        <dbReference type="ARBA" id="ARBA00001913"/>
    </source>
</evidence>
<feature type="chain" id="PRO_5008580194" description="Phospholipase A2" evidence="13">
    <location>
        <begin position="20"/>
        <end position="306"/>
    </location>
</feature>
<dbReference type="PROSITE" id="PS00118">
    <property type="entry name" value="PA2_HIS"/>
    <property type="match status" value="1"/>
</dbReference>
<dbReference type="GO" id="GO:0050482">
    <property type="term" value="P:arachidonate secretion"/>
    <property type="evidence" value="ECO:0007669"/>
    <property type="project" value="InterPro"/>
</dbReference>
<dbReference type="GO" id="GO:0005576">
    <property type="term" value="C:extracellular region"/>
    <property type="evidence" value="ECO:0007669"/>
    <property type="project" value="UniProtKB-SubCell"/>
</dbReference>
<evidence type="ECO:0000256" key="10">
    <source>
        <dbReference type="ARBA" id="ARBA00023098"/>
    </source>
</evidence>
<evidence type="ECO:0000256" key="9">
    <source>
        <dbReference type="ARBA" id="ARBA00022963"/>
    </source>
</evidence>
<evidence type="ECO:0000256" key="11">
    <source>
        <dbReference type="ARBA" id="ARBA00023157"/>
    </source>
</evidence>
<feature type="signal peptide" evidence="13">
    <location>
        <begin position="1"/>
        <end position="19"/>
    </location>
</feature>
<dbReference type="EMBL" id="GEDC01029025">
    <property type="protein sequence ID" value="JAS08273.1"/>
    <property type="molecule type" value="Transcribed_RNA"/>
</dbReference>
<dbReference type="GO" id="GO:0046872">
    <property type="term" value="F:metal ion binding"/>
    <property type="evidence" value="ECO:0007669"/>
    <property type="project" value="UniProtKB-KW"/>
</dbReference>
<reference evidence="15" key="1">
    <citation type="submission" date="2015-12" db="EMBL/GenBank/DDBJ databases">
        <title>De novo transcriptome assembly of four potential Pierce s Disease insect vectors from Arizona vineyards.</title>
        <authorList>
            <person name="Tassone E.E."/>
        </authorList>
    </citation>
    <scope>NUCLEOTIDE SEQUENCE</scope>
</reference>
<dbReference type="GO" id="GO:0004623">
    <property type="term" value="F:phospholipase A2 activity"/>
    <property type="evidence" value="ECO:0007669"/>
    <property type="project" value="UniProtKB-EC"/>
</dbReference>
<evidence type="ECO:0000256" key="8">
    <source>
        <dbReference type="ARBA" id="ARBA00022837"/>
    </source>
</evidence>
<evidence type="ECO:0000256" key="12">
    <source>
        <dbReference type="ARBA" id="ARBA00029903"/>
    </source>
</evidence>
<evidence type="ECO:0000256" key="2">
    <source>
        <dbReference type="ARBA" id="ARBA00004613"/>
    </source>
</evidence>
<organism evidence="15">
    <name type="scientific">Clastoptera arizonana</name>
    <name type="common">Arizona spittle bug</name>
    <dbReference type="NCBI Taxonomy" id="38151"/>
    <lineage>
        <taxon>Eukaryota</taxon>
        <taxon>Metazoa</taxon>
        <taxon>Ecdysozoa</taxon>
        <taxon>Arthropoda</taxon>
        <taxon>Hexapoda</taxon>
        <taxon>Insecta</taxon>
        <taxon>Pterygota</taxon>
        <taxon>Neoptera</taxon>
        <taxon>Paraneoptera</taxon>
        <taxon>Hemiptera</taxon>
        <taxon>Auchenorrhyncha</taxon>
        <taxon>Cercopoidea</taxon>
        <taxon>Clastopteridae</taxon>
        <taxon>Clastoptera</taxon>
    </lineage>
</organism>
<evidence type="ECO:0000256" key="7">
    <source>
        <dbReference type="ARBA" id="ARBA00022801"/>
    </source>
</evidence>
<keyword evidence="10" id="KW-0443">Lipid metabolism</keyword>
<keyword evidence="7" id="KW-0378">Hydrolase</keyword>
<keyword evidence="11" id="KW-1015">Disulfide bond</keyword>
<evidence type="ECO:0000256" key="6">
    <source>
        <dbReference type="ARBA" id="ARBA00022723"/>
    </source>
</evidence>